<comment type="caution">
    <text evidence="1">The sequence shown here is derived from an EMBL/GenBank/DDBJ whole genome shotgun (WGS) entry which is preliminary data.</text>
</comment>
<reference evidence="2" key="1">
    <citation type="journal article" date="2019" name="Int. J. Syst. Evol. Microbiol.">
        <title>The Global Catalogue of Microorganisms (GCM) 10K type strain sequencing project: providing services to taxonomists for standard genome sequencing and annotation.</title>
        <authorList>
            <consortium name="The Broad Institute Genomics Platform"/>
            <consortium name="The Broad Institute Genome Sequencing Center for Infectious Disease"/>
            <person name="Wu L."/>
            <person name="Ma J."/>
        </authorList>
    </citation>
    <scope>NUCLEOTIDE SEQUENCE [LARGE SCALE GENOMIC DNA]</scope>
    <source>
        <strain evidence="2">KCTC 19466</strain>
    </source>
</reference>
<protein>
    <recommendedName>
        <fullName evidence="3">SnoaL-like domain-containing protein</fullName>
    </recommendedName>
</protein>
<dbReference type="Gene3D" id="3.10.450.50">
    <property type="match status" value="1"/>
</dbReference>
<keyword evidence="2" id="KW-1185">Reference proteome</keyword>
<gene>
    <name evidence="1" type="ORF">GCM10008096_23560</name>
</gene>
<sequence>METVLPDGCGNAPRVSIVADVVSAWTARDDGALSAMLAESAVWRVVGAGQSPEAGAADALAALLGADALVRRIEFDDIITHGRLASCTGRIVAADAAGNERAIEFSHHLRFAGAAKTAPVAAVRTFLGGGSTR</sequence>
<dbReference type="EMBL" id="BMXK01000010">
    <property type="protein sequence ID" value="GHD10218.1"/>
    <property type="molecule type" value="Genomic_DNA"/>
</dbReference>
<name>A0ABQ3GLM4_9MICC</name>
<proteinExistence type="predicted"/>
<evidence type="ECO:0000313" key="2">
    <source>
        <dbReference type="Proteomes" id="UP000642819"/>
    </source>
</evidence>
<dbReference type="Proteomes" id="UP000642819">
    <property type="component" value="Unassembled WGS sequence"/>
</dbReference>
<evidence type="ECO:0000313" key="1">
    <source>
        <dbReference type="EMBL" id="GHD10218.1"/>
    </source>
</evidence>
<dbReference type="InterPro" id="IPR032710">
    <property type="entry name" value="NTF2-like_dom_sf"/>
</dbReference>
<dbReference type="RefSeq" id="WP_189350788.1">
    <property type="nucleotide sequence ID" value="NZ_BMXK01000010.1"/>
</dbReference>
<organism evidence="1 2">
    <name type="scientific">Zhihengliuella salsuginis</name>
    <dbReference type="NCBI Taxonomy" id="578222"/>
    <lineage>
        <taxon>Bacteria</taxon>
        <taxon>Bacillati</taxon>
        <taxon>Actinomycetota</taxon>
        <taxon>Actinomycetes</taxon>
        <taxon>Micrococcales</taxon>
        <taxon>Micrococcaceae</taxon>
        <taxon>Zhihengliuella</taxon>
    </lineage>
</organism>
<evidence type="ECO:0008006" key="3">
    <source>
        <dbReference type="Google" id="ProtNLM"/>
    </source>
</evidence>
<accession>A0ABQ3GLM4</accession>
<dbReference type="SUPFAM" id="SSF54427">
    <property type="entry name" value="NTF2-like"/>
    <property type="match status" value="1"/>
</dbReference>